<gene>
    <name evidence="2" type="ORF">THARTR1_08295</name>
</gene>
<dbReference type="Proteomes" id="UP000236290">
    <property type="component" value="Unassembled WGS sequence"/>
</dbReference>
<comment type="caution">
    <text evidence="2">The sequence shown here is derived from an EMBL/GenBank/DDBJ whole genome shotgun (WGS) entry which is preliminary data.</text>
</comment>
<accession>A0A2K0TZX4</accession>
<reference evidence="2 3" key="1">
    <citation type="submission" date="2017-02" db="EMBL/GenBank/DDBJ databases">
        <title>Genomes of Trichoderma spp. with biocontrol activity.</title>
        <authorList>
            <person name="Gardiner D."/>
            <person name="Kazan K."/>
            <person name="Vos C."/>
            <person name="Harvey P."/>
        </authorList>
    </citation>
    <scope>NUCLEOTIDE SEQUENCE [LARGE SCALE GENOMIC DNA]</scope>
    <source>
        <strain evidence="2 3">Tr1</strain>
    </source>
</reference>
<dbReference type="EMBL" id="MTYI01000139">
    <property type="protein sequence ID" value="PNP51067.1"/>
    <property type="molecule type" value="Genomic_DNA"/>
</dbReference>
<protein>
    <submittedName>
        <fullName evidence="2">Uncharacterized protein</fullName>
    </submittedName>
</protein>
<evidence type="ECO:0000313" key="3">
    <source>
        <dbReference type="Proteomes" id="UP000236290"/>
    </source>
</evidence>
<name>A0A2K0TZX4_TRIHA</name>
<dbReference type="OrthoDB" id="4892526at2759"/>
<feature type="signal peptide" evidence="1">
    <location>
        <begin position="1"/>
        <end position="21"/>
    </location>
</feature>
<organism evidence="2 3">
    <name type="scientific">Trichoderma harzianum</name>
    <name type="common">Hypocrea lixii</name>
    <dbReference type="NCBI Taxonomy" id="5544"/>
    <lineage>
        <taxon>Eukaryota</taxon>
        <taxon>Fungi</taxon>
        <taxon>Dikarya</taxon>
        <taxon>Ascomycota</taxon>
        <taxon>Pezizomycotina</taxon>
        <taxon>Sordariomycetes</taxon>
        <taxon>Hypocreomycetidae</taxon>
        <taxon>Hypocreales</taxon>
        <taxon>Hypocreaceae</taxon>
        <taxon>Trichoderma</taxon>
    </lineage>
</organism>
<evidence type="ECO:0000256" key="1">
    <source>
        <dbReference type="SAM" id="SignalP"/>
    </source>
</evidence>
<dbReference type="AlphaFoldDB" id="A0A2K0TZX4"/>
<proteinExistence type="predicted"/>
<evidence type="ECO:0000313" key="2">
    <source>
        <dbReference type="EMBL" id="PNP51067.1"/>
    </source>
</evidence>
<sequence>MAVLSRVMLAAAAATALGVSAATVTLNFDDIAVSNVRQCGQTALSQKTPYNGFFITGGGGVGILNSTATPNCPVEEETRPYSSWSTSGSNVVYNGNGKLKFTAQGPQKIIKSSFDVDLIFYDSELLLNTTVEIQTTLSGGEQELYVFHTLEDGFGPYHIETTGAPATSVLIEALAIEPIGEGPTINTDLAVDTVVFELE</sequence>
<feature type="chain" id="PRO_5014320020" evidence="1">
    <location>
        <begin position="22"/>
        <end position="199"/>
    </location>
</feature>
<keyword evidence="1" id="KW-0732">Signal</keyword>